<name>A0A371J4C9_9FIRM</name>
<keyword evidence="2" id="KW-1185">Reference proteome</keyword>
<dbReference type="Proteomes" id="UP000215694">
    <property type="component" value="Unassembled WGS sequence"/>
</dbReference>
<gene>
    <name evidence="1" type="ORF">CHL78_008765</name>
</gene>
<dbReference type="InterPro" id="IPR024523">
    <property type="entry name" value="DUF3793"/>
</dbReference>
<reference evidence="1 2" key="1">
    <citation type="journal article" date="2017" name="Genome Announc.">
        <title>Draft Genome Sequence of Romboutsia weinsteinii sp. nov. Strain CCRI-19649(T) Isolated from Surface Water.</title>
        <authorList>
            <person name="Maheux A.F."/>
            <person name="Boudreau D.K."/>
            <person name="Berube E."/>
            <person name="Boissinot M."/>
            <person name="Cantin P."/>
            <person name="Raymond F."/>
            <person name="Corbeil J."/>
            <person name="Omar R.F."/>
            <person name="Bergeron M.G."/>
        </authorList>
    </citation>
    <scope>NUCLEOTIDE SEQUENCE [LARGE SCALE GENOMIC DNA]</scope>
    <source>
        <strain evidence="1 2">CCRI-19649</strain>
    </source>
</reference>
<dbReference type="Pfam" id="PF12672">
    <property type="entry name" value="DUF3793"/>
    <property type="match status" value="1"/>
</dbReference>
<dbReference type="RefSeq" id="WP_094365939.1">
    <property type="nucleotide sequence ID" value="NZ_NOJY02000012.1"/>
</dbReference>
<evidence type="ECO:0000313" key="2">
    <source>
        <dbReference type="Proteomes" id="UP000215694"/>
    </source>
</evidence>
<dbReference type="OrthoDB" id="5393676at2"/>
<dbReference type="EMBL" id="NOJY02000012">
    <property type="protein sequence ID" value="RDY27548.1"/>
    <property type="molecule type" value="Genomic_DNA"/>
</dbReference>
<accession>A0A371J4C9</accession>
<protein>
    <submittedName>
        <fullName evidence="1">DUF3793 family protein</fullName>
    </submittedName>
</protein>
<proteinExistence type="predicted"/>
<organism evidence="1 2">
    <name type="scientific">Romboutsia weinsteinii</name>
    <dbReference type="NCBI Taxonomy" id="2020949"/>
    <lineage>
        <taxon>Bacteria</taxon>
        <taxon>Bacillati</taxon>
        <taxon>Bacillota</taxon>
        <taxon>Clostridia</taxon>
        <taxon>Peptostreptococcales</taxon>
        <taxon>Peptostreptococcaceae</taxon>
        <taxon>Romboutsia</taxon>
    </lineage>
</organism>
<evidence type="ECO:0000313" key="1">
    <source>
        <dbReference type="EMBL" id="RDY27548.1"/>
    </source>
</evidence>
<sequence>MTCCNSYYCKNKINSSYIKWLIELLGPVLIGSKPSEIISIPAHDVNKDNKFEEINKYFSKCKKIDFISIDKNNKGLKILFINKYSLEKHLKCKKSQNFLKFLGYPEKVSADSYIKHLVKKLEGDTFPDEIGVFLGYPIKDVVGFMGYGKNACYNTKYWRVYGDPKPSEELYTKFLFHREKMRELLTNRGIDRVINLF</sequence>
<dbReference type="AlphaFoldDB" id="A0A371J4C9"/>
<comment type="caution">
    <text evidence="1">The sequence shown here is derived from an EMBL/GenBank/DDBJ whole genome shotgun (WGS) entry which is preliminary data.</text>
</comment>